<sequence length="270" mass="30319">MGKYDGKHLTGLVGPLVIRKGKKGQIVSTKADKVKQTQGTKDSSSMFAKCSTFGKEIRDDLNGLFGKNSDGEMVNRLQKEIRAVMDHCYDKETKTFHFNEYSFDRLQGFDFNEKSPLKNTLWLWIQPQVQISNNILNISLPEFIPNEEIRFPDDASICELELIVGSYGLNVGYHRAIFYQAITIQKDQIAVPAQEWTFEVPDGCLCIPAIGLNFYKTRGNFQTNLNSKIFNPAAIIGAPISPGTFVVPPRISGPVYWSPMGVKFPAENEI</sequence>
<comment type="caution">
    <text evidence="1">The sequence shown here is derived from an EMBL/GenBank/DDBJ whole genome shotgun (WGS) entry which is preliminary data.</text>
</comment>
<dbReference type="OrthoDB" id="680708at2"/>
<gene>
    <name evidence="1" type="ORF">FA047_02960</name>
</gene>
<dbReference type="EMBL" id="SWBQ01000001">
    <property type="protein sequence ID" value="TKC09072.1"/>
    <property type="molecule type" value="Genomic_DNA"/>
</dbReference>
<accession>A0A4V5NZL3</accession>
<evidence type="ECO:0000313" key="1">
    <source>
        <dbReference type="EMBL" id="TKC09072.1"/>
    </source>
</evidence>
<evidence type="ECO:0000313" key="2">
    <source>
        <dbReference type="Proteomes" id="UP000307244"/>
    </source>
</evidence>
<dbReference type="AlphaFoldDB" id="A0A4V5NZL3"/>
<dbReference type="Proteomes" id="UP000307244">
    <property type="component" value="Unassembled WGS sequence"/>
</dbReference>
<dbReference type="RefSeq" id="WP_136834487.1">
    <property type="nucleotide sequence ID" value="NZ_SWBQ01000001.1"/>
</dbReference>
<keyword evidence="2" id="KW-1185">Reference proteome</keyword>
<proteinExistence type="predicted"/>
<organism evidence="1 2">
    <name type="scientific">Pedobacter frigoris</name>
    <dbReference type="NCBI Taxonomy" id="2571272"/>
    <lineage>
        <taxon>Bacteria</taxon>
        <taxon>Pseudomonadati</taxon>
        <taxon>Bacteroidota</taxon>
        <taxon>Sphingobacteriia</taxon>
        <taxon>Sphingobacteriales</taxon>
        <taxon>Sphingobacteriaceae</taxon>
        <taxon>Pedobacter</taxon>
    </lineage>
</organism>
<reference evidence="1 2" key="1">
    <citation type="submission" date="2019-04" db="EMBL/GenBank/DDBJ databases">
        <title>Pedobacter sp. RP-3-15 sp. nov., isolated from Arctic soil.</title>
        <authorList>
            <person name="Dahal R.H."/>
            <person name="Kim D.-U."/>
        </authorList>
    </citation>
    <scope>NUCLEOTIDE SEQUENCE [LARGE SCALE GENOMIC DNA]</scope>
    <source>
        <strain evidence="1 2">RP-3-15</strain>
    </source>
</reference>
<name>A0A4V5NZL3_9SPHI</name>
<protein>
    <submittedName>
        <fullName evidence="1">Uncharacterized protein</fullName>
    </submittedName>
</protein>